<protein>
    <recommendedName>
        <fullName evidence="4 8">UDP-glucose 6-dehydrogenase</fullName>
        <ecNumber evidence="3 8">1.1.1.22</ecNumber>
    </recommendedName>
</protein>
<dbReference type="Proteomes" id="UP001596060">
    <property type="component" value="Unassembled WGS sequence"/>
</dbReference>
<dbReference type="InterPro" id="IPR014027">
    <property type="entry name" value="UDP-Glc/GDP-Man_DH_C"/>
</dbReference>
<dbReference type="EMBL" id="JBHSLU010000082">
    <property type="protein sequence ID" value="MFC5507988.1"/>
    <property type="molecule type" value="Genomic_DNA"/>
</dbReference>
<dbReference type="InterPro" id="IPR001732">
    <property type="entry name" value="UDP-Glc/GDP-Man_DH_N"/>
</dbReference>
<feature type="domain" description="UDP-glucose/GDP-mannose dehydrogenase C-terminal" evidence="9">
    <location>
        <begin position="320"/>
        <end position="421"/>
    </location>
</feature>
<dbReference type="InterPro" id="IPR036291">
    <property type="entry name" value="NAD(P)-bd_dom_sf"/>
</dbReference>
<dbReference type="InterPro" id="IPR014026">
    <property type="entry name" value="UDP-Glc/GDP-Man_DH_dimer"/>
</dbReference>
<dbReference type="PANTHER" id="PTHR43750">
    <property type="entry name" value="UDP-GLUCOSE 6-DEHYDROGENASE TUAD"/>
    <property type="match status" value="1"/>
</dbReference>
<dbReference type="SUPFAM" id="SSF48179">
    <property type="entry name" value="6-phosphogluconate dehydrogenase C-terminal domain-like"/>
    <property type="match status" value="1"/>
</dbReference>
<dbReference type="SMART" id="SM00984">
    <property type="entry name" value="UDPG_MGDP_dh_C"/>
    <property type="match status" value="1"/>
</dbReference>
<evidence type="ECO:0000256" key="4">
    <source>
        <dbReference type="ARBA" id="ARBA00015132"/>
    </source>
</evidence>
<comment type="pathway">
    <text evidence="1">Nucleotide-sugar biosynthesis; UDP-alpha-D-glucuronate biosynthesis; UDP-alpha-D-glucuronate from UDP-alpha-D-glucose: step 1/1.</text>
</comment>
<dbReference type="RefSeq" id="WP_377817621.1">
    <property type="nucleotide sequence ID" value="NZ_JBHSLU010000082.1"/>
</dbReference>
<name>A0ABW0P757_9HYPH</name>
<dbReference type="Pfam" id="PF03721">
    <property type="entry name" value="UDPG_MGDP_dh_N"/>
    <property type="match status" value="1"/>
</dbReference>
<dbReference type="NCBIfam" id="TIGR03026">
    <property type="entry name" value="NDP-sugDHase"/>
    <property type="match status" value="1"/>
</dbReference>
<accession>A0ABW0P757</accession>
<dbReference type="InterPro" id="IPR008927">
    <property type="entry name" value="6-PGluconate_DH-like_C_sf"/>
</dbReference>
<evidence type="ECO:0000256" key="7">
    <source>
        <dbReference type="ARBA" id="ARBA00047473"/>
    </source>
</evidence>
<keyword evidence="11" id="KW-1185">Reference proteome</keyword>
<proteinExistence type="inferred from homology"/>
<dbReference type="Pfam" id="PF00984">
    <property type="entry name" value="UDPG_MGDP_dh"/>
    <property type="match status" value="1"/>
</dbReference>
<evidence type="ECO:0000256" key="5">
    <source>
        <dbReference type="ARBA" id="ARBA00023002"/>
    </source>
</evidence>
<dbReference type="InterPro" id="IPR017476">
    <property type="entry name" value="UDP-Glc/GDP-Man"/>
</dbReference>
<dbReference type="GO" id="GO:0016491">
    <property type="term" value="F:oxidoreductase activity"/>
    <property type="evidence" value="ECO:0007669"/>
    <property type="project" value="UniProtKB-KW"/>
</dbReference>
<sequence>MSVAITMIGTGYVGLVTGACFAEMGHDVICVDRDEAKVELLRRNVMPIYEPGLAELVSANVAAGQLRFSTDVSASVKGRDAVFLAVGTPSETGSGRADLRFVFKAAFDVAMEVDKPTVIVTKSTVPVGTNRKLANLMATDLQPRHRVSVASNPEFMREGAAISDFMEPDRIVFGSDDASAIEVLERIYKPLTDKGAKALVTGLETAELIKYAANAFLAVKVTFINEIADLCEKVGADVEVLATGVGLDARIGKAFLKAGPGWGGSCFPKDTKALIATAQDFGSQVRTVESAVSANDARKRAMAGRIASLCGGNLAGKKLAIFGLTFKGGTDDMRESPSLDIVPLLQALGARVHGHDPSNPRSLSTDLPDLIHHVDPLEAVDGAEALVILTDWPEFRSYEMSAVAKRMAQPILIDTRNMYDGAAVLAAGFKRYYPIGRAPVIAPADD</sequence>
<evidence type="ECO:0000313" key="10">
    <source>
        <dbReference type="EMBL" id="MFC5507988.1"/>
    </source>
</evidence>
<evidence type="ECO:0000256" key="6">
    <source>
        <dbReference type="ARBA" id="ARBA00023027"/>
    </source>
</evidence>
<organism evidence="10 11">
    <name type="scientific">Bosea massiliensis</name>
    <dbReference type="NCBI Taxonomy" id="151419"/>
    <lineage>
        <taxon>Bacteria</taxon>
        <taxon>Pseudomonadati</taxon>
        <taxon>Pseudomonadota</taxon>
        <taxon>Alphaproteobacteria</taxon>
        <taxon>Hyphomicrobiales</taxon>
        <taxon>Boseaceae</taxon>
        <taxon>Bosea</taxon>
    </lineage>
</organism>
<dbReference type="InterPro" id="IPR028357">
    <property type="entry name" value="UDPglc_DH_bac"/>
</dbReference>
<evidence type="ECO:0000256" key="8">
    <source>
        <dbReference type="PIRNR" id="PIRNR000124"/>
    </source>
</evidence>
<keyword evidence="5 8" id="KW-0560">Oxidoreductase</keyword>
<evidence type="ECO:0000313" key="11">
    <source>
        <dbReference type="Proteomes" id="UP001596060"/>
    </source>
</evidence>
<keyword evidence="6 8" id="KW-0520">NAD</keyword>
<dbReference type="SUPFAM" id="SSF51735">
    <property type="entry name" value="NAD(P)-binding Rossmann-fold domains"/>
    <property type="match status" value="1"/>
</dbReference>
<evidence type="ECO:0000256" key="2">
    <source>
        <dbReference type="ARBA" id="ARBA00006601"/>
    </source>
</evidence>
<comment type="similarity">
    <text evidence="2 8">Belongs to the UDP-glucose/GDP-mannose dehydrogenase family.</text>
</comment>
<evidence type="ECO:0000256" key="3">
    <source>
        <dbReference type="ARBA" id="ARBA00012954"/>
    </source>
</evidence>
<evidence type="ECO:0000259" key="9">
    <source>
        <dbReference type="SMART" id="SM00984"/>
    </source>
</evidence>
<comment type="catalytic activity">
    <reaction evidence="7 8">
        <text>UDP-alpha-D-glucose + 2 NAD(+) + H2O = UDP-alpha-D-glucuronate + 2 NADH + 3 H(+)</text>
        <dbReference type="Rhea" id="RHEA:23596"/>
        <dbReference type="ChEBI" id="CHEBI:15377"/>
        <dbReference type="ChEBI" id="CHEBI:15378"/>
        <dbReference type="ChEBI" id="CHEBI:57540"/>
        <dbReference type="ChEBI" id="CHEBI:57945"/>
        <dbReference type="ChEBI" id="CHEBI:58052"/>
        <dbReference type="ChEBI" id="CHEBI:58885"/>
        <dbReference type="EC" id="1.1.1.22"/>
    </reaction>
</comment>
<evidence type="ECO:0000256" key="1">
    <source>
        <dbReference type="ARBA" id="ARBA00004701"/>
    </source>
</evidence>
<dbReference type="SUPFAM" id="SSF52413">
    <property type="entry name" value="UDP-glucose/GDP-mannose dehydrogenase C-terminal domain"/>
    <property type="match status" value="1"/>
</dbReference>
<dbReference type="PIRSF" id="PIRSF500134">
    <property type="entry name" value="UDPglc_DH_bac"/>
    <property type="match status" value="1"/>
</dbReference>
<gene>
    <name evidence="10" type="ORF">ACFPN9_22370</name>
</gene>
<dbReference type="Gene3D" id="3.40.50.720">
    <property type="entry name" value="NAD(P)-binding Rossmann-like Domain"/>
    <property type="match status" value="2"/>
</dbReference>
<dbReference type="Pfam" id="PF03720">
    <property type="entry name" value="UDPG_MGDP_dh_C"/>
    <property type="match status" value="1"/>
</dbReference>
<dbReference type="PIRSF" id="PIRSF000124">
    <property type="entry name" value="UDPglc_GDPman_dh"/>
    <property type="match status" value="1"/>
</dbReference>
<dbReference type="EC" id="1.1.1.22" evidence="3 8"/>
<dbReference type="Gene3D" id="1.20.5.100">
    <property type="entry name" value="Cytochrome c1, transmembrane anchor, C-terminal"/>
    <property type="match status" value="1"/>
</dbReference>
<reference evidence="11" key="1">
    <citation type="journal article" date="2019" name="Int. J. Syst. Evol. Microbiol.">
        <title>The Global Catalogue of Microorganisms (GCM) 10K type strain sequencing project: providing services to taxonomists for standard genome sequencing and annotation.</title>
        <authorList>
            <consortium name="The Broad Institute Genomics Platform"/>
            <consortium name="The Broad Institute Genome Sequencing Center for Infectious Disease"/>
            <person name="Wu L."/>
            <person name="Ma J."/>
        </authorList>
    </citation>
    <scope>NUCLEOTIDE SEQUENCE [LARGE SCALE GENOMIC DNA]</scope>
    <source>
        <strain evidence="11">CCUG 43117</strain>
    </source>
</reference>
<dbReference type="PANTHER" id="PTHR43750:SF3">
    <property type="entry name" value="UDP-GLUCOSE 6-DEHYDROGENASE TUAD"/>
    <property type="match status" value="1"/>
</dbReference>
<dbReference type="InterPro" id="IPR036220">
    <property type="entry name" value="UDP-Glc/GDP-Man_DH_C_sf"/>
</dbReference>
<comment type="caution">
    <text evidence="10">The sequence shown here is derived from an EMBL/GenBank/DDBJ whole genome shotgun (WGS) entry which is preliminary data.</text>
</comment>